<dbReference type="EMBL" id="SKBN01000182">
    <property type="protein sequence ID" value="TGJ81153.1"/>
    <property type="molecule type" value="Genomic_DNA"/>
</dbReference>
<dbReference type="Proteomes" id="UP000297716">
    <property type="component" value="Unassembled WGS sequence"/>
</dbReference>
<gene>
    <name evidence="3" type="ORF">E0Z10_g7603</name>
</gene>
<evidence type="ECO:0000256" key="1">
    <source>
        <dbReference type="SAM" id="MobiDB-lite"/>
    </source>
</evidence>
<accession>A0A4Z0YRN4</accession>
<feature type="compositionally biased region" description="Low complexity" evidence="1">
    <location>
        <begin position="154"/>
        <end position="166"/>
    </location>
</feature>
<keyword evidence="4" id="KW-1185">Reference proteome</keyword>
<evidence type="ECO:0000313" key="3">
    <source>
        <dbReference type="EMBL" id="TGJ81153.1"/>
    </source>
</evidence>
<proteinExistence type="predicted"/>
<protein>
    <submittedName>
        <fullName evidence="3">Uncharacterized protein</fullName>
    </submittedName>
</protein>
<feature type="compositionally biased region" description="Polar residues" evidence="1">
    <location>
        <begin position="184"/>
        <end position="205"/>
    </location>
</feature>
<feature type="region of interest" description="Disordered" evidence="1">
    <location>
        <begin position="147"/>
        <end position="211"/>
    </location>
</feature>
<evidence type="ECO:0000313" key="4">
    <source>
        <dbReference type="Proteomes" id="UP000297716"/>
    </source>
</evidence>
<feature type="transmembrane region" description="Helical" evidence="2">
    <location>
        <begin position="352"/>
        <end position="375"/>
    </location>
</feature>
<name>A0A4Z0YRN4_9PEZI</name>
<organism evidence="3 4">
    <name type="scientific">Xylaria hypoxylon</name>
    <dbReference type="NCBI Taxonomy" id="37992"/>
    <lineage>
        <taxon>Eukaryota</taxon>
        <taxon>Fungi</taxon>
        <taxon>Dikarya</taxon>
        <taxon>Ascomycota</taxon>
        <taxon>Pezizomycotina</taxon>
        <taxon>Sordariomycetes</taxon>
        <taxon>Xylariomycetidae</taxon>
        <taxon>Xylariales</taxon>
        <taxon>Xylariaceae</taxon>
        <taxon>Xylaria</taxon>
    </lineage>
</organism>
<dbReference type="OrthoDB" id="4772412at2759"/>
<keyword evidence="2" id="KW-0812">Transmembrane</keyword>
<sequence>MCRGGRAYSRDEHDTEHDTNYNNIIINKFNDCNGIAYKHWLTNGGEYNACITLAVAIPHATIYRWHCSEPRGHYVVGFFTSFKFGGFAEFSLFPGYYWQYYGSSEATPTASSPRTPTVTNWASILPELPNAGVPLAETQSHAPAPMAQLTGEEPAPQQVQAQIQVPRLRSPSLPQDRSNRRRTTSSVGGVSMQGKESASISSRPLVQSPEPVSYPEMSAVPMDYDGSAWSLQKPSVVHNIPQKHYVSRSQGSNFAGSEPRSYHVANKGSVSSSFTQAPGRHEADIASPRVSMADSHTPIYGPGEQRSGWWTDDEDVEQGHGNRFSRFSYAAIKMSEKPNTETQRRRVRKIKIIVGTSILVILIIVGVAVGVTFGARS</sequence>
<keyword evidence="2" id="KW-0472">Membrane</keyword>
<evidence type="ECO:0000256" key="2">
    <source>
        <dbReference type="SAM" id="Phobius"/>
    </source>
</evidence>
<keyword evidence="2" id="KW-1133">Transmembrane helix</keyword>
<comment type="caution">
    <text evidence="3">The sequence shown here is derived from an EMBL/GenBank/DDBJ whole genome shotgun (WGS) entry which is preliminary data.</text>
</comment>
<reference evidence="3 4" key="1">
    <citation type="submission" date="2019-03" db="EMBL/GenBank/DDBJ databases">
        <title>Draft genome sequence of Xylaria hypoxylon DSM 108379, a ubiquitous saprotrophic-parasitic fungi on hardwood.</title>
        <authorList>
            <person name="Buettner E."/>
            <person name="Leonhardt S."/>
            <person name="Gebauer A.M."/>
            <person name="Liers C."/>
            <person name="Hofrichter M."/>
            <person name="Kellner H."/>
        </authorList>
    </citation>
    <scope>NUCLEOTIDE SEQUENCE [LARGE SCALE GENOMIC DNA]</scope>
    <source>
        <strain evidence="3 4">DSM 108379</strain>
    </source>
</reference>
<dbReference type="AlphaFoldDB" id="A0A4Z0YRN4"/>